<reference evidence="3" key="1">
    <citation type="submission" date="2022-11" db="UniProtKB">
        <authorList>
            <consortium name="WormBaseParasite"/>
        </authorList>
    </citation>
    <scope>IDENTIFICATION</scope>
</reference>
<feature type="compositionally biased region" description="Basic residues" evidence="1">
    <location>
        <begin position="11"/>
        <end position="23"/>
    </location>
</feature>
<evidence type="ECO:0000313" key="3">
    <source>
        <dbReference type="WBParaSite" id="Gr19_v10_g16862.t1"/>
    </source>
</evidence>
<dbReference type="Proteomes" id="UP000887572">
    <property type="component" value="Unplaced"/>
</dbReference>
<dbReference type="WBParaSite" id="Gr19_v10_g16862.t1">
    <property type="protein sequence ID" value="Gr19_v10_g16862.t1"/>
    <property type="gene ID" value="Gr19_v10_g16862"/>
</dbReference>
<keyword evidence="2" id="KW-1185">Reference proteome</keyword>
<protein>
    <submittedName>
        <fullName evidence="3">Uncharacterized protein</fullName>
    </submittedName>
</protein>
<evidence type="ECO:0000313" key="2">
    <source>
        <dbReference type="Proteomes" id="UP000887572"/>
    </source>
</evidence>
<dbReference type="AlphaFoldDB" id="A0A914HI74"/>
<accession>A0A914HI74</accession>
<evidence type="ECO:0000256" key="1">
    <source>
        <dbReference type="SAM" id="MobiDB-lite"/>
    </source>
</evidence>
<sequence length="99" mass="11213">MTKSFQFGRCHWQHRQPSRKSTHFSRGWGRLNLSLRRHPRGGQHTGLGRRSSNFTTTTAAITRASNKGNQIAPKLSDLVIYMHTDPLSSARPVSNNYPP</sequence>
<name>A0A914HI74_GLORO</name>
<feature type="region of interest" description="Disordered" evidence="1">
    <location>
        <begin position="1"/>
        <end position="55"/>
    </location>
</feature>
<proteinExistence type="predicted"/>
<organism evidence="2 3">
    <name type="scientific">Globodera rostochiensis</name>
    <name type="common">Golden nematode worm</name>
    <name type="synonym">Heterodera rostochiensis</name>
    <dbReference type="NCBI Taxonomy" id="31243"/>
    <lineage>
        <taxon>Eukaryota</taxon>
        <taxon>Metazoa</taxon>
        <taxon>Ecdysozoa</taxon>
        <taxon>Nematoda</taxon>
        <taxon>Chromadorea</taxon>
        <taxon>Rhabditida</taxon>
        <taxon>Tylenchina</taxon>
        <taxon>Tylenchomorpha</taxon>
        <taxon>Tylenchoidea</taxon>
        <taxon>Heteroderidae</taxon>
        <taxon>Heteroderinae</taxon>
        <taxon>Globodera</taxon>
    </lineage>
</organism>